<evidence type="ECO:0000256" key="1">
    <source>
        <dbReference type="ARBA" id="ARBA00008042"/>
    </source>
</evidence>
<dbReference type="InterPro" id="IPR018276">
    <property type="entry name" value="DDA1_dom"/>
</dbReference>
<dbReference type="PROSITE" id="PS50800">
    <property type="entry name" value="SAP"/>
    <property type="match status" value="1"/>
</dbReference>
<dbReference type="Pfam" id="PF02037">
    <property type="entry name" value="SAP"/>
    <property type="match status" value="1"/>
</dbReference>
<dbReference type="SMART" id="SM00513">
    <property type="entry name" value="SAP"/>
    <property type="match status" value="1"/>
</dbReference>
<gene>
    <name evidence="4" type="ORF">FPE_LOCUS34780</name>
</gene>
<keyword evidence="5" id="KW-1185">Reference proteome</keyword>
<dbReference type="Gene3D" id="1.10.720.30">
    <property type="entry name" value="SAP domain"/>
    <property type="match status" value="1"/>
</dbReference>
<feature type="compositionally biased region" description="Polar residues" evidence="2">
    <location>
        <begin position="1"/>
        <end position="15"/>
    </location>
</feature>
<dbReference type="InterPro" id="IPR003034">
    <property type="entry name" value="SAP_dom"/>
</dbReference>
<proteinExistence type="inferred from homology"/>
<feature type="region of interest" description="Disordered" evidence="2">
    <location>
        <begin position="1"/>
        <end position="20"/>
    </location>
</feature>
<evidence type="ECO:0000256" key="2">
    <source>
        <dbReference type="SAM" id="MobiDB-lite"/>
    </source>
</evidence>
<dbReference type="SUPFAM" id="SSF68906">
    <property type="entry name" value="SAP domain"/>
    <property type="match status" value="1"/>
</dbReference>
<dbReference type="Proteomes" id="UP000834106">
    <property type="component" value="Chromosome 23"/>
</dbReference>
<reference evidence="4" key="1">
    <citation type="submission" date="2023-05" db="EMBL/GenBank/DDBJ databases">
        <authorList>
            <person name="Huff M."/>
        </authorList>
    </citation>
    <scope>NUCLEOTIDE SEQUENCE</scope>
</reference>
<dbReference type="PANTHER" id="PTHR31879">
    <property type="entry name" value="DET1- AND DDB1-ASSOCIATED PROTEIN 1"/>
    <property type="match status" value="1"/>
</dbReference>
<dbReference type="GO" id="GO:0032436">
    <property type="term" value="P:positive regulation of proteasomal ubiquitin-dependent protein catabolic process"/>
    <property type="evidence" value="ECO:0007669"/>
    <property type="project" value="TreeGrafter"/>
</dbReference>
<evidence type="ECO:0000259" key="3">
    <source>
        <dbReference type="PROSITE" id="PS50800"/>
    </source>
</evidence>
<sequence length="165" mass="17887">MDCSCSGSQPSNSKDGSGGASEFLVGLPSRGLLSSTIVSSNPGGMRVYVCDHDTSPPDDQLIKTNEMNILIRSLMLKNQNSCSKDGKGIAENQGLRKRTAERPLDGNASKRAMLSTELQVGSQTREPDSLRFLTVERLRALLREKGLPVRGKKDELITRLRAVNG</sequence>
<dbReference type="GO" id="GO:0080008">
    <property type="term" value="C:Cul4-RING E3 ubiquitin ligase complex"/>
    <property type="evidence" value="ECO:0007669"/>
    <property type="project" value="TreeGrafter"/>
</dbReference>
<dbReference type="InterPro" id="IPR033575">
    <property type="entry name" value="DDA1-like"/>
</dbReference>
<protein>
    <recommendedName>
        <fullName evidence="3">SAP domain-containing protein</fullName>
    </recommendedName>
</protein>
<dbReference type="EMBL" id="OU503058">
    <property type="protein sequence ID" value="CAI9787350.1"/>
    <property type="molecule type" value="Genomic_DNA"/>
</dbReference>
<organism evidence="4 5">
    <name type="scientific">Fraxinus pennsylvanica</name>
    <dbReference type="NCBI Taxonomy" id="56036"/>
    <lineage>
        <taxon>Eukaryota</taxon>
        <taxon>Viridiplantae</taxon>
        <taxon>Streptophyta</taxon>
        <taxon>Embryophyta</taxon>
        <taxon>Tracheophyta</taxon>
        <taxon>Spermatophyta</taxon>
        <taxon>Magnoliopsida</taxon>
        <taxon>eudicotyledons</taxon>
        <taxon>Gunneridae</taxon>
        <taxon>Pentapetalae</taxon>
        <taxon>asterids</taxon>
        <taxon>lamiids</taxon>
        <taxon>Lamiales</taxon>
        <taxon>Oleaceae</taxon>
        <taxon>Oleeae</taxon>
        <taxon>Fraxinus</taxon>
    </lineage>
</organism>
<evidence type="ECO:0000313" key="5">
    <source>
        <dbReference type="Proteomes" id="UP000834106"/>
    </source>
</evidence>
<name>A0AAD2AKF6_9LAMI</name>
<dbReference type="AlphaFoldDB" id="A0AAD2AKF6"/>
<dbReference type="Pfam" id="PF10172">
    <property type="entry name" value="DDA1"/>
    <property type="match status" value="1"/>
</dbReference>
<evidence type="ECO:0000313" key="4">
    <source>
        <dbReference type="EMBL" id="CAI9787350.1"/>
    </source>
</evidence>
<dbReference type="InterPro" id="IPR036361">
    <property type="entry name" value="SAP_dom_sf"/>
</dbReference>
<accession>A0AAD2AKF6</accession>
<feature type="domain" description="SAP" evidence="3">
    <location>
        <begin position="130"/>
        <end position="164"/>
    </location>
</feature>
<comment type="similarity">
    <text evidence="1">Belongs to the DDA1 family.</text>
</comment>
<dbReference type="PANTHER" id="PTHR31879:SF2">
    <property type="entry name" value="DET1- AND DDB1-ASSOCIATED PROTEIN 1"/>
    <property type="match status" value="1"/>
</dbReference>